<accession>A0A6L3VYP7</accession>
<evidence type="ECO:0000256" key="3">
    <source>
        <dbReference type="ARBA" id="ARBA00023163"/>
    </source>
</evidence>
<comment type="caution">
    <text evidence="6">The sequence shown here is derived from an EMBL/GenBank/DDBJ whole genome shotgun (WGS) entry which is preliminary data.</text>
</comment>
<dbReference type="Proteomes" id="UP000483004">
    <property type="component" value="Unassembled WGS sequence"/>
</dbReference>
<evidence type="ECO:0000256" key="1">
    <source>
        <dbReference type="ARBA" id="ARBA00023015"/>
    </source>
</evidence>
<dbReference type="GO" id="GO:0000976">
    <property type="term" value="F:transcription cis-regulatory region binding"/>
    <property type="evidence" value="ECO:0007669"/>
    <property type="project" value="TreeGrafter"/>
</dbReference>
<reference evidence="6 7" key="1">
    <citation type="submission" date="2019-09" db="EMBL/GenBank/DDBJ databases">
        <title>Actinomadura physcomitrii sp. nov., a novel actinomycete isolated from moss [Physcomitrium sphaericum (Ludw) Fuernr].</title>
        <authorList>
            <person name="Liu C."/>
            <person name="Zhuang X."/>
        </authorList>
    </citation>
    <scope>NUCLEOTIDE SEQUENCE [LARGE SCALE GENOMIC DNA]</scope>
    <source>
        <strain evidence="6 7">CYP1-1B</strain>
    </source>
</reference>
<evidence type="ECO:0000313" key="6">
    <source>
        <dbReference type="EMBL" id="KAB2386080.1"/>
    </source>
</evidence>
<dbReference type="PROSITE" id="PS50977">
    <property type="entry name" value="HTH_TETR_2"/>
    <property type="match status" value="1"/>
</dbReference>
<keyword evidence="1" id="KW-0805">Transcription regulation</keyword>
<dbReference type="EMBL" id="WBMR01000015">
    <property type="protein sequence ID" value="KAB2386080.1"/>
    <property type="molecule type" value="Genomic_DNA"/>
</dbReference>
<sequence>MPRFLTVVNNCDAVRSLAMAHVPPGPKDDHGQGRAVPVRARSHASRDAIVQGALALWRTKGFAGTTVTDICKAAGVSKALFYVYFARKEDVLAEIEVFTMRDAHLAARAVASRPYTLADLIEAVVEVLERNMRRYPPELVFETVIETYRFERRVLAGGATDADLAFLFLQPFQQAHRDGRLPAEADVARTARVAQMLVADGIRDWAAAGFTARPLAGPLAQEISALIGGR</sequence>
<keyword evidence="7" id="KW-1185">Reference proteome</keyword>
<dbReference type="GO" id="GO:0003700">
    <property type="term" value="F:DNA-binding transcription factor activity"/>
    <property type="evidence" value="ECO:0007669"/>
    <property type="project" value="TreeGrafter"/>
</dbReference>
<protein>
    <submittedName>
        <fullName evidence="6">TetR/AcrR family transcriptional regulator</fullName>
    </submittedName>
</protein>
<dbReference type="InterPro" id="IPR009057">
    <property type="entry name" value="Homeodomain-like_sf"/>
</dbReference>
<dbReference type="OrthoDB" id="3193022at2"/>
<feature type="DNA-binding region" description="H-T-H motif" evidence="4">
    <location>
        <begin position="66"/>
        <end position="85"/>
    </location>
</feature>
<evidence type="ECO:0000256" key="4">
    <source>
        <dbReference type="PROSITE-ProRule" id="PRU00335"/>
    </source>
</evidence>
<keyword evidence="2 4" id="KW-0238">DNA-binding</keyword>
<dbReference type="PANTHER" id="PTHR30055">
    <property type="entry name" value="HTH-TYPE TRANSCRIPTIONAL REGULATOR RUTR"/>
    <property type="match status" value="1"/>
</dbReference>
<evidence type="ECO:0000313" key="7">
    <source>
        <dbReference type="Proteomes" id="UP000483004"/>
    </source>
</evidence>
<name>A0A6L3VYP7_9ACTN</name>
<dbReference type="Pfam" id="PF00440">
    <property type="entry name" value="TetR_N"/>
    <property type="match status" value="1"/>
</dbReference>
<evidence type="ECO:0000259" key="5">
    <source>
        <dbReference type="PROSITE" id="PS50977"/>
    </source>
</evidence>
<proteinExistence type="predicted"/>
<gene>
    <name evidence="6" type="ORF">F9B16_08000</name>
</gene>
<organism evidence="6 7">
    <name type="scientific">Actinomadura montaniterrae</name>
    <dbReference type="NCBI Taxonomy" id="1803903"/>
    <lineage>
        <taxon>Bacteria</taxon>
        <taxon>Bacillati</taxon>
        <taxon>Actinomycetota</taxon>
        <taxon>Actinomycetes</taxon>
        <taxon>Streptosporangiales</taxon>
        <taxon>Thermomonosporaceae</taxon>
        <taxon>Actinomadura</taxon>
    </lineage>
</organism>
<dbReference type="PRINTS" id="PR00455">
    <property type="entry name" value="HTHTETR"/>
</dbReference>
<dbReference type="InterPro" id="IPR050109">
    <property type="entry name" value="HTH-type_TetR-like_transc_reg"/>
</dbReference>
<dbReference type="SUPFAM" id="SSF46689">
    <property type="entry name" value="Homeodomain-like"/>
    <property type="match status" value="1"/>
</dbReference>
<evidence type="ECO:0000256" key="2">
    <source>
        <dbReference type="ARBA" id="ARBA00023125"/>
    </source>
</evidence>
<dbReference type="Gene3D" id="1.10.357.10">
    <property type="entry name" value="Tetracycline Repressor, domain 2"/>
    <property type="match status" value="1"/>
</dbReference>
<feature type="domain" description="HTH tetR-type" evidence="5">
    <location>
        <begin position="43"/>
        <end position="103"/>
    </location>
</feature>
<dbReference type="InterPro" id="IPR001647">
    <property type="entry name" value="HTH_TetR"/>
</dbReference>
<dbReference type="AlphaFoldDB" id="A0A6L3VYP7"/>
<keyword evidence="3" id="KW-0804">Transcription</keyword>
<dbReference type="PANTHER" id="PTHR30055:SF234">
    <property type="entry name" value="HTH-TYPE TRANSCRIPTIONAL REGULATOR BETI"/>
    <property type="match status" value="1"/>
</dbReference>